<feature type="region of interest" description="Disordered" evidence="1">
    <location>
        <begin position="1"/>
        <end position="27"/>
    </location>
</feature>
<dbReference type="EMBL" id="LR796596">
    <property type="protein sequence ID" value="CAB4153492.1"/>
    <property type="molecule type" value="Genomic_DNA"/>
</dbReference>
<sequence>MENTPQDTPASKGKRGPKPKEMVTAEYQGLPVGRDKKVIDPSEVEKLAALGCRDREIADFLGIAEDTLRRNFADNLIKGKENMKITLRRAMLHNACVNHSAAVQIFLAKNILGMADTPVSGEGKAPLPWSDDEE</sequence>
<reference evidence="2" key="1">
    <citation type="submission" date="2020-04" db="EMBL/GenBank/DDBJ databases">
        <authorList>
            <person name="Chiriac C."/>
            <person name="Salcher M."/>
            <person name="Ghai R."/>
            <person name="Kavagutti S V."/>
        </authorList>
    </citation>
    <scope>NUCLEOTIDE SEQUENCE</scope>
</reference>
<organism evidence="2">
    <name type="scientific">uncultured Caudovirales phage</name>
    <dbReference type="NCBI Taxonomy" id="2100421"/>
    <lineage>
        <taxon>Viruses</taxon>
        <taxon>Duplodnaviria</taxon>
        <taxon>Heunggongvirae</taxon>
        <taxon>Uroviricota</taxon>
        <taxon>Caudoviricetes</taxon>
        <taxon>Peduoviridae</taxon>
        <taxon>Maltschvirus</taxon>
        <taxon>Maltschvirus maltsch</taxon>
    </lineage>
</organism>
<name>A0A6J5N426_9CAUD</name>
<evidence type="ECO:0000313" key="2">
    <source>
        <dbReference type="EMBL" id="CAB4153492.1"/>
    </source>
</evidence>
<protein>
    <submittedName>
        <fullName evidence="2">Uncharacterized protein</fullName>
    </submittedName>
</protein>
<gene>
    <name evidence="2" type="ORF">UFOVP635_2</name>
</gene>
<accession>A0A6J5N426</accession>
<evidence type="ECO:0000256" key="1">
    <source>
        <dbReference type="SAM" id="MobiDB-lite"/>
    </source>
</evidence>
<proteinExistence type="predicted"/>